<dbReference type="GO" id="GO:0016787">
    <property type="term" value="F:hydrolase activity"/>
    <property type="evidence" value="ECO:0007669"/>
    <property type="project" value="UniProtKB-KW"/>
</dbReference>
<evidence type="ECO:0000313" key="4">
    <source>
        <dbReference type="Proteomes" id="UP000254889"/>
    </source>
</evidence>
<dbReference type="InterPro" id="IPR050272">
    <property type="entry name" value="Isochorismatase-like_hydrls"/>
</dbReference>
<gene>
    <name evidence="3" type="ORF">DW352_05835</name>
</gene>
<proteinExistence type="predicted"/>
<dbReference type="AlphaFoldDB" id="A0A345ZT28"/>
<dbReference type="SUPFAM" id="SSF52499">
    <property type="entry name" value="Isochorismatase-like hydrolases"/>
    <property type="match status" value="1"/>
</dbReference>
<dbReference type="RefSeq" id="WP_115689379.1">
    <property type="nucleotide sequence ID" value="NZ_CP031417.1"/>
</dbReference>
<sequence length="263" mass="28441">MTDTSKPRIWDAFLTERDKKVFAASGYGTHAGYGKRPALLVIDVSYGFAGDRPEPILESIKRWANSCGEESWDAIAKIRDLIDVFHDRKMPVIFTTGVVRADNWDAGSWSWKNNRTAESAPRPQQNLDANAIVSAIAPAQQDLVVLKQKPSGFFGSNLASYLTLLGCDSVIVTGTTTSGCVRATVLDAFSLNYRVAVAEDGCFDRSQASHAINLCDMHAKYADVVPAADIVAHIKAQPDDLFPNLPAAGKQSDGPNLRLVSGA</sequence>
<evidence type="ECO:0000313" key="3">
    <source>
        <dbReference type="EMBL" id="AXK80075.1"/>
    </source>
</evidence>
<name>A0A345ZT28_9HYPH</name>
<keyword evidence="4" id="KW-1185">Reference proteome</keyword>
<dbReference type="PANTHER" id="PTHR43540">
    <property type="entry name" value="PEROXYUREIDOACRYLATE/UREIDOACRYLATE AMIDOHYDROLASE-RELATED"/>
    <property type="match status" value="1"/>
</dbReference>
<dbReference type="InterPro" id="IPR036380">
    <property type="entry name" value="Isochorismatase-like_sf"/>
</dbReference>
<organism evidence="3 4">
    <name type="scientific">Pseudolabrys taiwanensis</name>
    <dbReference type="NCBI Taxonomy" id="331696"/>
    <lineage>
        <taxon>Bacteria</taxon>
        <taxon>Pseudomonadati</taxon>
        <taxon>Pseudomonadota</taxon>
        <taxon>Alphaproteobacteria</taxon>
        <taxon>Hyphomicrobiales</taxon>
        <taxon>Xanthobacteraceae</taxon>
        <taxon>Pseudolabrys</taxon>
    </lineage>
</organism>
<dbReference type="Gene3D" id="3.40.50.850">
    <property type="entry name" value="Isochorismatase-like"/>
    <property type="match status" value="1"/>
</dbReference>
<feature type="domain" description="Isochorismatase-like" evidence="2">
    <location>
        <begin position="38"/>
        <end position="228"/>
    </location>
</feature>
<dbReference type="OrthoDB" id="7500697at2"/>
<reference evidence="3 4" key="1">
    <citation type="submission" date="2018-07" db="EMBL/GenBank/DDBJ databases">
        <authorList>
            <person name="Quirk P.G."/>
            <person name="Krulwich T.A."/>
        </authorList>
    </citation>
    <scope>NUCLEOTIDE SEQUENCE [LARGE SCALE GENOMIC DNA]</scope>
    <source>
        <strain evidence="3 4">CC-BB4</strain>
    </source>
</reference>
<dbReference type="Pfam" id="PF00857">
    <property type="entry name" value="Isochorismatase"/>
    <property type="match status" value="1"/>
</dbReference>
<dbReference type="KEGG" id="ptaw:DW352_05835"/>
<dbReference type="PANTHER" id="PTHR43540:SF1">
    <property type="entry name" value="ISOCHORISMATASE HYDROLASE"/>
    <property type="match status" value="1"/>
</dbReference>
<accession>A0A345ZT28</accession>
<evidence type="ECO:0000256" key="1">
    <source>
        <dbReference type="ARBA" id="ARBA00022801"/>
    </source>
</evidence>
<dbReference type="InterPro" id="IPR000868">
    <property type="entry name" value="Isochorismatase-like_dom"/>
</dbReference>
<dbReference type="EMBL" id="CP031417">
    <property type="protein sequence ID" value="AXK80075.1"/>
    <property type="molecule type" value="Genomic_DNA"/>
</dbReference>
<protein>
    <submittedName>
        <fullName evidence="3">Isochorismatase family protein</fullName>
    </submittedName>
</protein>
<keyword evidence="1" id="KW-0378">Hydrolase</keyword>
<evidence type="ECO:0000259" key="2">
    <source>
        <dbReference type="Pfam" id="PF00857"/>
    </source>
</evidence>
<dbReference type="Proteomes" id="UP000254889">
    <property type="component" value="Chromosome"/>
</dbReference>